<comment type="caution">
    <text evidence="3">The sequence shown here is derived from an EMBL/GenBank/DDBJ whole genome shotgun (WGS) entry which is preliminary data.</text>
</comment>
<reference evidence="3" key="2">
    <citation type="submission" date="2021-01" db="EMBL/GenBank/DDBJ databases">
        <authorList>
            <person name="Schikora-Tamarit M.A."/>
        </authorList>
    </citation>
    <scope>NUCLEOTIDE SEQUENCE</scope>
    <source>
        <strain evidence="3">CBS2887</strain>
    </source>
</reference>
<dbReference type="GO" id="GO:0003723">
    <property type="term" value="F:RNA binding"/>
    <property type="evidence" value="ECO:0007669"/>
    <property type="project" value="UniProtKB-UniRule"/>
</dbReference>
<sequence>MNQTPTESKTEPTNTLYISNLNDKIPLNKLHENLYILFSTYGLIIQMNVHAKIKGQAFITFSDENEAKLSLRSLQGEKLFGKELKLAFSRNENHIISKKDQ</sequence>
<dbReference type="Gene3D" id="3.30.70.330">
    <property type="match status" value="1"/>
</dbReference>
<keyword evidence="1" id="KW-0694">RNA-binding</keyword>
<evidence type="ECO:0000313" key="3">
    <source>
        <dbReference type="EMBL" id="KAH3686910.1"/>
    </source>
</evidence>
<name>A0A9P8QC14_WICPI</name>
<feature type="domain" description="RRM" evidence="2">
    <location>
        <begin position="14"/>
        <end position="91"/>
    </location>
</feature>
<accession>A0A9P8QC14</accession>
<keyword evidence="4" id="KW-1185">Reference proteome</keyword>
<dbReference type="Pfam" id="PF00076">
    <property type="entry name" value="RRM_1"/>
    <property type="match status" value="1"/>
</dbReference>
<dbReference type="PROSITE" id="PS50102">
    <property type="entry name" value="RRM"/>
    <property type="match status" value="1"/>
</dbReference>
<protein>
    <recommendedName>
        <fullName evidence="2">RRM domain-containing protein</fullName>
    </recommendedName>
</protein>
<dbReference type="AlphaFoldDB" id="A0A9P8QC14"/>
<dbReference type="InterPro" id="IPR012677">
    <property type="entry name" value="Nucleotide-bd_a/b_plait_sf"/>
</dbReference>
<dbReference type="OrthoDB" id="277802at2759"/>
<evidence type="ECO:0000259" key="2">
    <source>
        <dbReference type="PROSITE" id="PS50102"/>
    </source>
</evidence>
<gene>
    <name evidence="3" type="ORF">WICPIJ_002114</name>
</gene>
<organism evidence="3 4">
    <name type="scientific">Wickerhamomyces pijperi</name>
    <name type="common">Yeast</name>
    <name type="synonym">Pichia pijperi</name>
    <dbReference type="NCBI Taxonomy" id="599730"/>
    <lineage>
        <taxon>Eukaryota</taxon>
        <taxon>Fungi</taxon>
        <taxon>Dikarya</taxon>
        <taxon>Ascomycota</taxon>
        <taxon>Saccharomycotina</taxon>
        <taxon>Saccharomycetes</taxon>
        <taxon>Phaffomycetales</taxon>
        <taxon>Wickerhamomycetaceae</taxon>
        <taxon>Wickerhamomyces</taxon>
    </lineage>
</organism>
<dbReference type="SUPFAM" id="SSF54928">
    <property type="entry name" value="RNA-binding domain, RBD"/>
    <property type="match status" value="1"/>
</dbReference>
<dbReference type="InterPro" id="IPR000504">
    <property type="entry name" value="RRM_dom"/>
</dbReference>
<proteinExistence type="predicted"/>
<dbReference type="InterPro" id="IPR035979">
    <property type="entry name" value="RBD_domain_sf"/>
</dbReference>
<reference evidence="3" key="1">
    <citation type="journal article" date="2021" name="Open Biol.">
        <title>Shared evolutionary footprints suggest mitochondrial oxidative damage underlies multiple complex I losses in fungi.</title>
        <authorList>
            <person name="Schikora-Tamarit M.A."/>
            <person name="Marcet-Houben M."/>
            <person name="Nosek J."/>
            <person name="Gabaldon T."/>
        </authorList>
    </citation>
    <scope>NUCLEOTIDE SEQUENCE</scope>
    <source>
        <strain evidence="3">CBS2887</strain>
    </source>
</reference>
<dbReference type="SMART" id="SM00360">
    <property type="entry name" value="RRM"/>
    <property type="match status" value="1"/>
</dbReference>
<dbReference type="EMBL" id="JAEUBG010001133">
    <property type="protein sequence ID" value="KAH3686910.1"/>
    <property type="molecule type" value="Genomic_DNA"/>
</dbReference>
<dbReference type="Proteomes" id="UP000774326">
    <property type="component" value="Unassembled WGS sequence"/>
</dbReference>
<evidence type="ECO:0000256" key="1">
    <source>
        <dbReference type="PROSITE-ProRule" id="PRU00176"/>
    </source>
</evidence>
<evidence type="ECO:0000313" key="4">
    <source>
        <dbReference type="Proteomes" id="UP000774326"/>
    </source>
</evidence>